<keyword evidence="3" id="KW-0238">DNA-binding</keyword>
<evidence type="ECO:0000313" key="7">
    <source>
        <dbReference type="EMBL" id="OTQ11668.1"/>
    </source>
</evidence>
<dbReference type="CDD" id="cd01392">
    <property type="entry name" value="HTH_LacI"/>
    <property type="match status" value="1"/>
</dbReference>
<accession>A0A242NLZ6</accession>
<keyword evidence="8" id="KW-1185">Reference proteome</keyword>
<evidence type="ECO:0000313" key="6">
    <source>
        <dbReference type="EMBL" id="OTQ01478.1"/>
    </source>
</evidence>
<dbReference type="Pfam" id="PF00356">
    <property type="entry name" value="LacI"/>
    <property type="match status" value="1"/>
</dbReference>
<dbReference type="InterPro" id="IPR010982">
    <property type="entry name" value="Lambda_DNA-bd_dom_sf"/>
</dbReference>
<dbReference type="GO" id="GO:0003700">
    <property type="term" value="F:DNA-binding transcription factor activity"/>
    <property type="evidence" value="ECO:0007669"/>
    <property type="project" value="TreeGrafter"/>
</dbReference>
<evidence type="ECO:0000256" key="2">
    <source>
        <dbReference type="ARBA" id="ARBA00023015"/>
    </source>
</evidence>
<dbReference type="GO" id="GO:0000976">
    <property type="term" value="F:transcription cis-regulatory region binding"/>
    <property type="evidence" value="ECO:0007669"/>
    <property type="project" value="TreeGrafter"/>
</dbReference>
<dbReference type="InterPro" id="IPR000843">
    <property type="entry name" value="HTH_LacI"/>
</dbReference>
<dbReference type="PROSITE" id="PS50932">
    <property type="entry name" value="HTH_LACI_2"/>
    <property type="match status" value="1"/>
</dbReference>
<evidence type="ECO:0000313" key="8">
    <source>
        <dbReference type="Proteomes" id="UP000194800"/>
    </source>
</evidence>
<evidence type="ECO:0000259" key="5">
    <source>
        <dbReference type="PROSITE" id="PS50932"/>
    </source>
</evidence>
<gene>
    <name evidence="7" type="ORF">B6C91_01150</name>
    <name evidence="6" type="ORF">B6D08_01055</name>
</gene>
<sequence length="334" mass="37380">MASLKDVAKLASVSLMTVSRAINNPEKLNKQTYQRVKQAIEQLNYVPDLSARKIRGDNSGPCAIGVLALETAMTPFSVELLQAIEKTAQNHGWNTFIVNLFDDKDPDHAINTLLSYRPNGIIYTTMGLRKVDLPEKLLGKNIVLANCVTDSEKLACYIPDDYTGQYQAMQQVIKKGYKRPLCIYLSEKTLAGKTRRKGAEQAWLDAGKNLKKMASYHMPILENNIAQEYMTTIDILKQHCNNTPDFDVLICGNDRIAFVAYQYLLGQGFHIPKDVAILGYDNMVGTGELFFPPLTTVQLPHYEIGEQAALHIINGQTETEISYVASPYLERNSL</sequence>
<dbReference type="Gene3D" id="3.40.50.2300">
    <property type="match status" value="2"/>
</dbReference>
<dbReference type="CDD" id="cd06288">
    <property type="entry name" value="PBP1_sucrose_transcription_regulator"/>
    <property type="match status" value="1"/>
</dbReference>
<organism evidence="6 9">
    <name type="scientific">Gilliamella apicola</name>
    <dbReference type="NCBI Taxonomy" id="1196095"/>
    <lineage>
        <taxon>Bacteria</taxon>
        <taxon>Pseudomonadati</taxon>
        <taxon>Pseudomonadota</taxon>
        <taxon>Gammaproteobacteria</taxon>
        <taxon>Orbales</taxon>
        <taxon>Orbaceae</taxon>
        <taxon>Gilliamella</taxon>
    </lineage>
</organism>
<dbReference type="AlphaFoldDB" id="A0A242NLZ6"/>
<evidence type="ECO:0000256" key="4">
    <source>
        <dbReference type="ARBA" id="ARBA00023163"/>
    </source>
</evidence>
<comment type="caution">
    <text evidence="6">The sequence shown here is derived from an EMBL/GenBank/DDBJ whole genome shotgun (WGS) entry which is preliminary data.</text>
</comment>
<evidence type="ECO:0000313" key="9">
    <source>
        <dbReference type="Proteomes" id="UP000194977"/>
    </source>
</evidence>
<keyword evidence="2" id="KW-0805">Transcription regulation</keyword>
<reference evidence="8 9" key="1">
    <citation type="submission" date="2017-03" db="EMBL/GenBank/DDBJ databases">
        <title>Comparative genomics of honeybee gut symbionts reveal geographically distinct and subgroup specific antibiotic resistance.</title>
        <authorList>
            <person name="Ludvigsen J."/>
            <person name="Porcellato D."/>
            <person name="Labee-Lund T.M."/>
            <person name="Amdam G.V."/>
            <person name="Rudi K."/>
        </authorList>
    </citation>
    <scope>NUCLEOTIDE SEQUENCE [LARGE SCALE GENOMIC DNA]</scope>
    <source>
        <strain evidence="6 9">A-7-12</strain>
        <strain evidence="7 8">A-9-12</strain>
    </source>
</reference>
<dbReference type="Pfam" id="PF00532">
    <property type="entry name" value="Peripla_BP_1"/>
    <property type="match status" value="1"/>
</dbReference>
<dbReference type="Proteomes" id="UP000194800">
    <property type="component" value="Unassembled WGS sequence"/>
</dbReference>
<evidence type="ECO:0000256" key="1">
    <source>
        <dbReference type="ARBA" id="ARBA00022491"/>
    </source>
</evidence>
<dbReference type="InterPro" id="IPR028082">
    <property type="entry name" value="Peripla_BP_I"/>
</dbReference>
<dbReference type="PROSITE" id="PS00356">
    <property type="entry name" value="HTH_LACI_1"/>
    <property type="match status" value="1"/>
</dbReference>
<protein>
    <submittedName>
        <fullName evidence="6">Transcriptional regulator</fullName>
    </submittedName>
</protein>
<dbReference type="InterPro" id="IPR001761">
    <property type="entry name" value="Peripla_BP/Lac1_sug-bd_dom"/>
</dbReference>
<dbReference type="PANTHER" id="PTHR30146">
    <property type="entry name" value="LACI-RELATED TRANSCRIPTIONAL REPRESSOR"/>
    <property type="match status" value="1"/>
</dbReference>
<dbReference type="SUPFAM" id="SSF47413">
    <property type="entry name" value="lambda repressor-like DNA-binding domains"/>
    <property type="match status" value="1"/>
</dbReference>
<dbReference type="Proteomes" id="UP000194977">
    <property type="component" value="Unassembled WGS sequence"/>
</dbReference>
<dbReference type="EMBL" id="NART01000003">
    <property type="protein sequence ID" value="OTQ11668.1"/>
    <property type="molecule type" value="Genomic_DNA"/>
</dbReference>
<keyword evidence="1" id="KW-0678">Repressor</keyword>
<dbReference type="PANTHER" id="PTHR30146:SF151">
    <property type="entry name" value="HTH-TYPE TRANSCRIPTIONAL REPRESSOR CYTR"/>
    <property type="match status" value="1"/>
</dbReference>
<evidence type="ECO:0000256" key="3">
    <source>
        <dbReference type="ARBA" id="ARBA00023125"/>
    </source>
</evidence>
<dbReference type="RefSeq" id="WP_086271802.1">
    <property type="nucleotide sequence ID" value="NZ_MZNE01000008.1"/>
</dbReference>
<dbReference type="SUPFAM" id="SSF53822">
    <property type="entry name" value="Periplasmic binding protein-like I"/>
    <property type="match status" value="1"/>
</dbReference>
<proteinExistence type="predicted"/>
<dbReference type="SMART" id="SM00354">
    <property type="entry name" value="HTH_LACI"/>
    <property type="match status" value="1"/>
</dbReference>
<feature type="domain" description="HTH lacI-type" evidence="5">
    <location>
        <begin position="2"/>
        <end position="56"/>
    </location>
</feature>
<name>A0A242NLZ6_9GAMM</name>
<dbReference type="EMBL" id="NARP01000002">
    <property type="protein sequence ID" value="OTQ01478.1"/>
    <property type="molecule type" value="Genomic_DNA"/>
</dbReference>
<dbReference type="OrthoDB" id="5718990at2"/>
<keyword evidence="4" id="KW-0804">Transcription</keyword>
<dbReference type="Gene3D" id="1.10.260.40">
    <property type="entry name" value="lambda repressor-like DNA-binding domains"/>
    <property type="match status" value="1"/>
</dbReference>